<protein>
    <submittedName>
        <fullName evidence="2">Ctf8, putative</fullName>
    </submittedName>
</protein>
<gene>
    <name evidence="2" type="ORF">ADEAN_000756400</name>
</gene>
<dbReference type="AlphaFoldDB" id="A0A7G2CJL9"/>
<evidence type="ECO:0000313" key="2">
    <source>
        <dbReference type="EMBL" id="CAD2220050.1"/>
    </source>
</evidence>
<sequence>MSDPNDHSNIIRIFTQDKPLQPMLMLELQGSLILQDTNTNNNKEAISLGTVEVDPNLPKRVTLKIGSQEVYGERHQRGKYPLVVLRRRAHTDPIPVEREKEPTNNNNNEEPQLISEWLADHPEALTLDYLYSETTSGRKRDREEDTTTEGEGRSNKRIKFVEEETEKSEEVKRIEQLYGEKKKEDLPVEDHTPTNSGDGMTYTDYDVVSIIEEYFLFNTKPVRVIQPR</sequence>
<dbReference type="Proteomes" id="UP000515908">
    <property type="component" value="Chromosome 16"/>
</dbReference>
<keyword evidence="3" id="KW-1185">Reference proteome</keyword>
<dbReference type="EMBL" id="LR877160">
    <property type="protein sequence ID" value="CAD2220050.1"/>
    <property type="molecule type" value="Genomic_DNA"/>
</dbReference>
<dbReference type="VEuPathDB" id="TriTrypDB:ADEAN_000756400"/>
<reference evidence="2 3" key="1">
    <citation type="submission" date="2020-08" db="EMBL/GenBank/DDBJ databases">
        <authorList>
            <person name="Newling K."/>
            <person name="Davey J."/>
            <person name="Forrester S."/>
        </authorList>
    </citation>
    <scope>NUCLEOTIDE SEQUENCE [LARGE SCALE GENOMIC DNA]</scope>
    <source>
        <strain evidence="3">Crithidia deanei Carvalho (ATCC PRA-265)</strain>
    </source>
</reference>
<feature type="compositionally biased region" description="Basic and acidic residues" evidence="1">
    <location>
        <begin position="136"/>
        <end position="156"/>
    </location>
</feature>
<feature type="region of interest" description="Disordered" evidence="1">
    <location>
        <begin position="178"/>
        <end position="199"/>
    </location>
</feature>
<name>A0A7G2CJL9_9TRYP</name>
<organism evidence="2 3">
    <name type="scientific">Angomonas deanei</name>
    <dbReference type="NCBI Taxonomy" id="59799"/>
    <lineage>
        <taxon>Eukaryota</taxon>
        <taxon>Discoba</taxon>
        <taxon>Euglenozoa</taxon>
        <taxon>Kinetoplastea</taxon>
        <taxon>Metakinetoplastina</taxon>
        <taxon>Trypanosomatida</taxon>
        <taxon>Trypanosomatidae</taxon>
        <taxon>Strigomonadinae</taxon>
        <taxon>Angomonas</taxon>
    </lineage>
</organism>
<evidence type="ECO:0000313" key="3">
    <source>
        <dbReference type="Proteomes" id="UP000515908"/>
    </source>
</evidence>
<accession>A0A7G2CJL9</accession>
<feature type="compositionally biased region" description="Basic and acidic residues" evidence="1">
    <location>
        <begin position="178"/>
        <end position="192"/>
    </location>
</feature>
<evidence type="ECO:0000256" key="1">
    <source>
        <dbReference type="SAM" id="MobiDB-lite"/>
    </source>
</evidence>
<proteinExistence type="predicted"/>
<feature type="region of interest" description="Disordered" evidence="1">
    <location>
        <begin position="131"/>
        <end position="156"/>
    </location>
</feature>